<name>L0A8R1_DEIPD</name>
<keyword evidence="2" id="KW-0614">Plasmid</keyword>
<dbReference type="KEGG" id="dpd:Deipe_4082"/>
<proteinExistence type="predicted"/>
<reference evidence="3" key="1">
    <citation type="submission" date="2012-03" db="EMBL/GenBank/DDBJ databases">
        <title>Complete sequence of plasmid 1 of Deinococcus peraridilitoris DSM 19664.</title>
        <authorList>
            <person name="Lucas S."/>
            <person name="Copeland A."/>
            <person name="Lapidus A."/>
            <person name="Glavina del Rio T."/>
            <person name="Dalin E."/>
            <person name="Tice H."/>
            <person name="Bruce D."/>
            <person name="Goodwin L."/>
            <person name="Pitluck S."/>
            <person name="Peters L."/>
            <person name="Mikhailova N."/>
            <person name="Lu M."/>
            <person name="Kyrpides N."/>
            <person name="Mavromatis K."/>
            <person name="Ivanova N."/>
            <person name="Brettin T."/>
            <person name="Detter J.C."/>
            <person name="Han C."/>
            <person name="Larimer F."/>
            <person name="Land M."/>
            <person name="Hauser L."/>
            <person name="Markowitz V."/>
            <person name="Cheng J.-F."/>
            <person name="Hugenholtz P."/>
            <person name="Woyke T."/>
            <person name="Wu D."/>
            <person name="Pukall R."/>
            <person name="Steenblock K."/>
            <person name="Brambilla E."/>
            <person name="Klenk H.-P."/>
            <person name="Eisen J.A."/>
        </authorList>
    </citation>
    <scope>NUCLEOTIDE SEQUENCE [LARGE SCALE GENOMIC DNA]</scope>
    <source>
        <strain evidence="3">DSM 19664 / LMG 22246 / CIP 109416 / KR-200</strain>
        <plasmid evidence="3">Plasmid pDEIPE01</plasmid>
    </source>
</reference>
<keyword evidence="1" id="KW-0732">Signal</keyword>
<feature type="chain" id="PRO_5003939665" description="Lipoprotein" evidence="1">
    <location>
        <begin position="19"/>
        <end position="128"/>
    </location>
</feature>
<dbReference type="Proteomes" id="UP000010467">
    <property type="component" value="Plasmid pDEIPE01"/>
</dbReference>
<organism evidence="2 3">
    <name type="scientific">Deinococcus peraridilitoris (strain DSM 19664 / LMG 22246 / CIP 109416 / KR-200)</name>
    <dbReference type="NCBI Taxonomy" id="937777"/>
    <lineage>
        <taxon>Bacteria</taxon>
        <taxon>Thermotogati</taxon>
        <taxon>Deinococcota</taxon>
        <taxon>Deinococci</taxon>
        <taxon>Deinococcales</taxon>
        <taxon>Deinococcaceae</taxon>
        <taxon>Deinococcus</taxon>
    </lineage>
</organism>
<dbReference type="EMBL" id="CP003383">
    <property type="protein sequence ID" value="AFZ69460.1"/>
    <property type="molecule type" value="Genomic_DNA"/>
</dbReference>
<feature type="signal peptide" evidence="1">
    <location>
        <begin position="1"/>
        <end position="18"/>
    </location>
</feature>
<gene>
    <name evidence="2" type="ordered locus">Deipe_4082</name>
</gene>
<dbReference type="AlphaFoldDB" id="L0A8R1"/>
<keyword evidence="3" id="KW-1185">Reference proteome</keyword>
<evidence type="ECO:0000313" key="3">
    <source>
        <dbReference type="Proteomes" id="UP000010467"/>
    </source>
</evidence>
<evidence type="ECO:0000313" key="2">
    <source>
        <dbReference type="EMBL" id="AFZ69460.1"/>
    </source>
</evidence>
<dbReference type="RefSeq" id="WP_015231361.1">
    <property type="nucleotide sequence ID" value="NC_019789.1"/>
</dbReference>
<sequence>MKKLSLLAFLFPVLAACAIGKSEGPPVMRIVNSNQQTTQSTRVALYLNGVQQPSLVVPPQKNVFKNLPAGQVACIIVEETTLGYRFTVKSHRNSTVPYVFELNADGQMVTEFSQGYELNGATPTTSCP</sequence>
<evidence type="ECO:0008006" key="4">
    <source>
        <dbReference type="Google" id="ProtNLM"/>
    </source>
</evidence>
<evidence type="ECO:0000256" key="1">
    <source>
        <dbReference type="SAM" id="SignalP"/>
    </source>
</evidence>
<geneLocation type="plasmid" evidence="2 3">
    <name>pDEIPE01</name>
</geneLocation>
<dbReference type="PROSITE" id="PS51257">
    <property type="entry name" value="PROKAR_LIPOPROTEIN"/>
    <property type="match status" value="1"/>
</dbReference>
<dbReference type="HOGENOM" id="CLU_1955981_0_0_0"/>
<protein>
    <recommendedName>
        <fullName evidence="4">Lipoprotein</fullName>
    </recommendedName>
</protein>
<accession>L0A8R1</accession>